<evidence type="ECO:0000256" key="2">
    <source>
        <dbReference type="ARBA" id="ARBA00022630"/>
    </source>
</evidence>
<keyword evidence="2" id="KW-0285">Flavoprotein</keyword>
<evidence type="ECO:0000259" key="5">
    <source>
        <dbReference type="Pfam" id="PF01494"/>
    </source>
</evidence>
<evidence type="ECO:0000313" key="8">
    <source>
        <dbReference type="Proteomes" id="UP000254937"/>
    </source>
</evidence>
<dbReference type="Gene3D" id="3.40.30.20">
    <property type="match status" value="1"/>
</dbReference>
<evidence type="ECO:0000313" key="7">
    <source>
        <dbReference type="EMBL" id="RDK47780.1"/>
    </source>
</evidence>
<dbReference type="GO" id="GO:0016709">
    <property type="term" value="F:oxidoreductase activity, acting on paired donors, with incorporation or reduction of molecular oxygen, NAD(P)H as one donor, and incorporation of one atom of oxygen"/>
    <property type="evidence" value="ECO:0007669"/>
    <property type="project" value="UniProtKB-ARBA"/>
</dbReference>
<dbReference type="Pfam" id="PF01494">
    <property type="entry name" value="FAD_binding_3"/>
    <property type="match status" value="1"/>
</dbReference>
<dbReference type="InterPro" id="IPR012941">
    <property type="entry name" value="Phe_hydrox_C_dim_dom"/>
</dbReference>
<dbReference type="CDD" id="cd02979">
    <property type="entry name" value="PHOX_C"/>
    <property type="match status" value="1"/>
</dbReference>
<dbReference type="SUPFAM" id="SSF52833">
    <property type="entry name" value="Thioredoxin-like"/>
    <property type="match status" value="1"/>
</dbReference>
<dbReference type="InterPro" id="IPR050641">
    <property type="entry name" value="RIFMO-like"/>
</dbReference>
<dbReference type="InterPro" id="IPR036249">
    <property type="entry name" value="Thioredoxin-like_sf"/>
</dbReference>
<name>A0A370Q012_ASPPH</name>
<dbReference type="SUPFAM" id="SSF51905">
    <property type="entry name" value="FAD/NAD(P)-binding domain"/>
    <property type="match status" value="1"/>
</dbReference>
<organism evidence="7 8">
    <name type="scientific">Aspergillus phoenicis ATCC 13157</name>
    <dbReference type="NCBI Taxonomy" id="1353007"/>
    <lineage>
        <taxon>Eukaryota</taxon>
        <taxon>Fungi</taxon>
        <taxon>Dikarya</taxon>
        <taxon>Ascomycota</taxon>
        <taxon>Pezizomycotina</taxon>
        <taxon>Eurotiomycetes</taxon>
        <taxon>Eurotiomycetidae</taxon>
        <taxon>Eurotiales</taxon>
        <taxon>Aspergillaceae</taxon>
        <taxon>Aspergillus</taxon>
    </lineage>
</organism>
<dbReference type="AlphaFoldDB" id="A0A370Q012"/>
<evidence type="ECO:0000259" key="6">
    <source>
        <dbReference type="Pfam" id="PF07976"/>
    </source>
</evidence>
<dbReference type="InterPro" id="IPR036188">
    <property type="entry name" value="FAD/NAD-bd_sf"/>
</dbReference>
<evidence type="ECO:0008006" key="9">
    <source>
        <dbReference type="Google" id="ProtNLM"/>
    </source>
</evidence>
<keyword evidence="3" id="KW-0274">FAD</keyword>
<dbReference type="SUPFAM" id="SSF54373">
    <property type="entry name" value="FAD-linked reductases, C-terminal domain"/>
    <property type="match status" value="1"/>
</dbReference>
<evidence type="ECO:0000256" key="4">
    <source>
        <dbReference type="ARBA" id="ARBA00023002"/>
    </source>
</evidence>
<dbReference type="GO" id="GO:0071949">
    <property type="term" value="F:FAD binding"/>
    <property type="evidence" value="ECO:0007669"/>
    <property type="project" value="InterPro"/>
</dbReference>
<proteinExistence type="inferred from homology"/>
<dbReference type="InterPro" id="IPR038220">
    <property type="entry name" value="PHOX_C_sf"/>
</dbReference>
<gene>
    <name evidence="7" type="ORF">M752DRAFT_331547</name>
</gene>
<dbReference type="InterPro" id="IPR002938">
    <property type="entry name" value="FAD-bd"/>
</dbReference>
<dbReference type="Pfam" id="PF07976">
    <property type="entry name" value="Phe_hydrox_dim"/>
    <property type="match status" value="1"/>
</dbReference>
<dbReference type="Gene3D" id="3.30.9.10">
    <property type="entry name" value="D-Amino Acid Oxidase, subunit A, domain 2"/>
    <property type="match status" value="1"/>
</dbReference>
<protein>
    <recommendedName>
        <fullName evidence="9">Phenol 2-monooxygenase</fullName>
    </recommendedName>
</protein>
<dbReference type="PANTHER" id="PTHR43004">
    <property type="entry name" value="TRK SYSTEM POTASSIUM UPTAKE PROTEIN"/>
    <property type="match status" value="1"/>
</dbReference>
<reference evidence="7 8" key="1">
    <citation type="submission" date="2018-07" db="EMBL/GenBank/DDBJ databases">
        <title>Section-level genome sequencing of Aspergillus section Nigri to investigate inter- and intra-species variation.</title>
        <authorList>
            <consortium name="DOE Joint Genome Institute"/>
            <person name="Vesth T.C."/>
            <person name="Nybo J.L."/>
            <person name="Theobald S."/>
            <person name="Frisvad J.C."/>
            <person name="Larsen T.O."/>
            <person name="Nielsen K.F."/>
            <person name="Hoof J.B."/>
            <person name="Brandl J."/>
            <person name="Salamov A."/>
            <person name="Riley R."/>
            <person name="Gladden J.M."/>
            <person name="Phatale P."/>
            <person name="Nielsen M.T."/>
            <person name="Lyhne E.K."/>
            <person name="Kogle M.E."/>
            <person name="Strasser K."/>
            <person name="McDonnell E."/>
            <person name="Barry K."/>
            <person name="Clum A."/>
            <person name="Chen C."/>
            <person name="Nolan M."/>
            <person name="Sandor L."/>
            <person name="Kuo A."/>
            <person name="Lipzen A."/>
            <person name="Hainaut M."/>
            <person name="Drula E."/>
            <person name="Tsang A."/>
            <person name="Magnuson J.K."/>
            <person name="Henrissat B."/>
            <person name="Wiebenga A."/>
            <person name="Simmons B.A."/>
            <person name="Makela M.R."/>
            <person name="De vries R.P."/>
            <person name="Grigoriev I.V."/>
            <person name="Mortensen U.H."/>
            <person name="Baker S.E."/>
            <person name="Andersen M.R."/>
        </authorList>
    </citation>
    <scope>NUCLEOTIDE SEQUENCE [LARGE SCALE GENOMIC DNA]</scope>
    <source>
        <strain evidence="7 8">ATCC 13157</strain>
    </source>
</reference>
<dbReference type="EMBL" id="KZ851844">
    <property type="protein sequence ID" value="RDK47780.1"/>
    <property type="molecule type" value="Genomic_DNA"/>
</dbReference>
<dbReference type="Gene3D" id="3.50.50.60">
    <property type="entry name" value="FAD/NAD(P)-binding domain"/>
    <property type="match status" value="1"/>
</dbReference>
<feature type="domain" description="FAD-binding" evidence="5">
    <location>
        <begin position="22"/>
        <end position="409"/>
    </location>
</feature>
<keyword evidence="4" id="KW-0560">Oxidoreductase</keyword>
<dbReference type="PANTHER" id="PTHR43004:SF20">
    <property type="entry name" value="2-MONOOXYGENASE, PUTATIVE (AFU_ORTHOLOGUE AFUA_1G13660)-RELATED"/>
    <property type="match status" value="1"/>
</dbReference>
<comment type="similarity">
    <text evidence="1">Belongs to the PheA/TfdB FAD monooxygenase family.</text>
</comment>
<sequence length="656" mass="74024">MSSGPYAAVNAVTVPALPIIPLIIGAGPSGLTIAYWMAQYGINARIIDKRSTKLFRGHADGLRGRTLELIDSMGFVHRILQEGYHGAGLRYWRPDGKGGLKRAGELRSTIWNSSPYRMALLSQGRIERFFLDVIRDASSIDVERGVIGESLSYDESLENDPQAYPITIKLRTLSEEEATPIPNPGITPYKPARDDLEDLVPKRKHDVGTIETVRAKYLIGCDGAHSWTRKQLNIPFEGSHTDHIWGVMDVVPITDFPDIRWPSSIDSPHGHLLVITREGNTVRFYVPLQEEDEITPSFDRSAVTLDMLCERVKSIMSPFYFDFKVCHWWAAYQVGRRLAPAVNKGRMYLVGDAVHTHSPKIGLGMNMSIQDGFNLGWKLALAVKEMASPSILDTYKSERHQLAKMLLEFDQKWAAFFLKQKKKQQQLGLEAPPEANPEDIQAMQDVFSENELFAEGHVSFYKASPIVHKGSTTVARHLTAGERFPVALIRKQADGQPWWTSRLLKSDGRFRILLLVGDCRLEDQKSRILALNNGLLELQKRFTPPKQKLDSVIEVKAVHSAPVDDVELSDFPPILRQFDDTTGWDYTKVWSDSECFWDEQCKGNAYEIWGVDRSRGAMVALRPDQYIGWIGELDDVAGVTTYFEGFLREPRPEAVL</sequence>
<evidence type="ECO:0000256" key="1">
    <source>
        <dbReference type="ARBA" id="ARBA00007801"/>
    </source>
</evidence>
<keyword evidence="8" id="KW-1185">Reference proteome</keyword>
<dbReference type="PRINTS" id="PR00420">
    <property type="entry name" value="RNGMNOXGNASE"/>
</dbReference>
<feature type="domain" description="Phenol hydroxylase-like C-terminal dimerisation" evidence="6">
    <location>
        <begin position="461"/>
        <end position="649"/>
    </location>
</feature>
<dbReference type="Proteomes" id="UP000254937">
    <property type="component" value="Unassembled WGS sequence"/>
</dbReference>
<evidence type="ECO:0000256" key="3">
    <source>
        <dbReference type="ARBA" id="ARBA00022827"/>
    </source>
</evidence>
<accession>A0A370Q012</accession>